<keyword evidence="2" id="KW-1185">Reference proteome</keyword>
<comment type="caution">
    <text evidence="1">The sequence shown here is derived from an EMBL/GenBank/DDBJ whole genome shotgun (WGS) entry which is preliminary data.</text>
</comment>
<reference evidence="1 2" key="1">
    <citation type="submission" date="2024-10" db="EMBL/GenBank/DDBJ databases">
        <title>The Natural Products Discovery Center: Release of the First 8490 Sequenced Strains for Exploring Actinobacteria Biosynthetic Diversity.</title>
        <authorList>
            <person name="Kalkreuter E."/>
            <person name="Kautsar S.A."/>
            <person name="Yang D."/>
            <person name="Bader C.D."/>
            <person name="Teijaro C.N."/>
            <person name="Fluegel L."/>
            <person name="Davis C.M."/>
            <person name="Simpson J.R."/>
            <person name="Lauterbach L."/>
            <person name="Steele A.D."/>
            <person name="Gui C."/>
            <person name="Meng S."/>
            <person name="Li G."/>
            <person name="Viehrig K."/>
            <person name="Ye F."/>
            <person name="Su P."/>
            <person name="Kiefer A.F."/>
            <person name="Nichols A."/>
            <person name="Cepeda A.J."/>
            <person name="Yan W."/>
            <person name="Fan B."/>
            <person name="Jiang Y."/>
            <person name="Adhikari A."/>
            <person name="Zheng C.-J."/>
            <person name="Schuster L."/>
            <person name="Cowan T.M."/>
            <person name="Smanski M.J."/>
            <person name="Chevrette M.G."/>
            <person name="De Carvalho L.P.S."/>
            <person name="Shen B."/>
        </authorList>
    </citation>
    <scope>NUCLEOTIDE SEQUENCE [LARGE SCALE GENOMIC DNA]</scope>
    <source>
        <strain evidence="1 2">NPDC019275</strain>
    </source>
</reference>
<dbReference type="RefSeq" id="WP_397095523.1">
    <property type="nucleotide sequence ID" value="NZ_JBIRYO010000033.1"/>
</dbReference>
<gene>
    <name evidence="1" type="ORF">ACH49W_32295</name>
</gene>
<organism evidence="1 2">
    <name type="scientific">Nocardia xishanensis</name>
    <dbReference type="NCBI Taxonomy" id="238964"/>
    <lineage>
        <taxon>Bacteria</taxon>
        <taxon>Bacillati</taxon>
        <taxon>Actinomycetota</taxon>
        <taxon>Actinomycetes</taxon>
        <taxon>Mycobacteriales</taxon>
        <taxon>Nocardiaceae</taxon>
        <taxon>Nocardia</taxon>
    </lineage>
</organism>
<proteinExistence type="predicted"/>
<name>A0ABW7XA98_9NOCA</name>
<sequence>MVRTKDRSRTSCTGAVLDELLGLAPETVEPSTDQRFAFYGRCSTEDNQDPETSCRWQRGNAEKFVADGAIVEDYFDSANRARCHGIAAPKPHAGWRT</sequence>
<accession>A0ABW7XA98</accession>
<evidence type="ECO:0000313" key="2">
    <source>
        <dbReference type="Proteomes" id="UP001611415"/>
    </source>
</evidence>
<protein>
    <submittedName>
        <fullName evidence="1">Uncharacterized protein</fullName>
    </submittedName>
</protein>
<evidence type="ECO:0000313" key="1">
    <source>
        <dbReference type="EMBL" id="MFI2478068.1"/>
    </source>
</evidence>
<dbReference type="EMBL" id="JBIRYO010000033">
    <property type="protein sequence ID" value="MFI2478068.1"/>
    <property type="molecule type" value="Genomic_DNA"/>
</dbReference>
<dbReference type="Proteomes" id="UP001611415">
    <property type="component" value="Unassembled WGS sequence"/>
</dbReference>